<name>A0LIE0_SYNFM</name>
<accession>A0LIE0</accession>
<dbReference type="STRING" id="335543.Sfum_1503"/>
<dbReference type="EMBL" id="CP000478">
    <property type="protein sequence ID" value="ABK17192.1"/>
    <property type="molecule type" value="Genomic_DNA"/>
</dbReference>
<protein>
    <submittedName>
        <fullName evidence="3">Peptidoglycan-binding LysM</fullName>
    </submittedName>
</protein>
<dbReference type="Pfam" id="PF13401">
    <property type="entry name" value="AAA_22"/>
    <property type="match status" value="1"/>
</dbReference>
<feature type="region of interest" description="Disordered" evidence="1">
    <location>
        <begin position="520"/>
        <end position="542"/>
    </location>
</feature>
<dbReference type="PROSITE" id="PS51782">
    <property type="entry name" value="LYSM"/>
    <property type="match status" value="1"/>
</dbReference>
<dbReference type="eggNOG" id="COG1388">
    <property type="taxonomic scope" value="Bacteria"/>
</dbReference>
<dbReference type="InParanoid" id="A0LIE0"/>
<dbReference type="HOGENOM" id="CLU_502402_0_0_7"/>
<sequence length="542" mass="58876">MYRSYFGFAFSPFDGTRDRRFFFAAEEHAEITSALLCFVEQRKSFALVRGDAGTGKTKILQHLLGKLPDSVHPILVPYPDVEYIEILRYIARTLGVDPKWKEDYELLNDIRKGLTEGHAQGRQFVLIIDEAHRLSLGCLENIRLLSNIETNKCALLQILFIGHDEICRKLNRREMRQLRQRISINRYIPPLTASETKGYVDHRLKVAGSGFDECFEGGVAETIHRMTGGVPRNINELCHVALRMCSIQKLRKVNKRVLRQACKAVHGNVGPVPERAGAAFGRNLRMGLLGGALAVAVGLFVAEYPHDLRKIGGEWIHSLYRVTSSDSPSERASLPVAPPGHMKTARIPAGPQEIAPDPAPSAPNEPRSPSPSPSSLVTEPLDESPEKGSASPMPGKEAPSPAAASSAPETGPNVAQDPQAPGVGRESDTDQESGQVQGTAAADGSGNSAPGPANSKPEGSTVEFSETFEVVVKRGETLSRIAAQWFPEDPKLGEKLIIRANPKLGDKHRIRAGQALKIPRTSRIDAGSPRAGYPPPCSSLSA</sequence>
<reference evidence="3 4" key="1">
    <citation type="submission" date="2006-10" db="EMBL/GenBank/DDBJ databases">
        <title>Complete sequence of Syntrophobacter fumaroxidans MPOB.</title>
        <authorList>
            <consortium name="US DOE Joint Genome Institute"/>
            <person name="Copeland A."/>
            <person name="Lucas S."/>
            <person name="Lapidus A."/>
            <person name="Barry K."/>
            <person name="Detter J.C."/>
            <person name="Glavina del Rio T."/>
            <person name="Hammon N."/>
            <person name="Israni S."/>
            <person name="Pitluck S."/>
            <person name="Goltsman E.G."/>
            <person name="Martinez M."/>
            <person name="Schmutz J."/>
            <person name="Larimer F."/>
            <person name="Land M."/>
            <person name="Hauser L."/>
            <person name="Kyrpides N."/>
            <person name="Kim E."/>
            <person name="Boone D.R."/>
            <person name="Brockman F."/>
            <person name="Culley D."/>
            <person name="Ferry J."/>
            <person name="Gunsalus R."/>
            <person name="McInerney M.J."/>
            <person name="Morrison M."/>
            <person name="Plugge C."/>
            <person name="Rohlin L."/>
            <person name="Scholten J."/>
            <person name="Sieber J."/>
            <person name="Stams A.J.M."/>
            <person name="Worm P."/>
            <person name="Henstra A.M."/>
            <person name="Richardson P."/>
        </authorList>
    </citation>
    <scope>NUCLEOTIDE SEQUENCE [LARGE SCALE GENOMIC DNA]</scope>
    <source>
        <strain evidence="4">DSM 10017 / MPOB</strain>
    </source>
</reference>
<feature type="domain" description="LysM" evidence="2">
    <location>
        <begin position="468"/>
        <end position="518"/>
    </location>
</feature>
<feature type="region of interest" description="Disordered" evidence="1">
    <location>
        <begin position="323"/>
        <end position="463"/>
    </location>
</feature>
<dbReference type="InterPro" id="IPR052026">
    <property type="entry name" value="ExeA_AAA_ATPase_DNA-bind"/>
</dbReference>
<evidence type="ECO:0000313" key="3">
    <source>
        <dbReference type="EMBL" id="ABK17192.1"/>
    </source>
</evidence>
<dbReference type="InterPro" id="IPR049945">
    <property type="entry name" value="AAA_22"/>
</dbReference>
<evidence type="ECO:0000313" key="4">
    <source>
        <dbReference type="Proteomes" id="UP000001784"/>
    </source>
</evidence>
<dbReference type="RefSeq" id="WP_011698363.1">
    <property type="nucleotide sequence ID" value="NC_008554.1"/>
</dbReference>
<dbReference type="Pfam" id="PF01476">
    <property type="entry name" value="LysM"/>
    <property type="match status" value="1"/>
</dbReference>
<dbReference type="PANTHER" id="PTHR35894:SF1">
    <property type="entry name" value="PHOSPHORIBULOKINASE _ URIDINE KINASE FAMILY"/>
    <property type="match status" value="1"/>
</dbReference>
<dbReference type="SMART" id="SM00257">
    <property type="entry name" value="LysM"/>
    <property type="match status" value="1"/>
</dbReference>
<feature type="compositionally biased region" description="Pro residues" evidence="1">
    <location>
        <begin position="532"/>
        <end position="542"/>
    </location>
</feature>
<dbReference type="Proteomes" id="UP000001784">
    <property type="component" value="Chromosome"/>
</dbReference>
<dbReference type="GO" id="GO:0016887">
    <property type="term" value="F:ATP hydrolysis activity"/>
    <property type="evidence" value="ECO:0007669"/>
    <property type="project" value="InterPro"/>
</dbReference>
<dbReference type="eggNOG" id="COG3267">
    <property type="taxonomic scope" value="Bacteria"/>
</dbReference>
<dbReference type="AlphaFoldDB" id="A0LIE0"/>
<dbReference type="Gene3D" id="3.10.350.10">
    <property type="entry name" value="LysM domain"/>
    <property type="match status" value="1"/>
</dbReference>
<dbReference type="SUPFAM" id="SSF52540">
    <property type="entry name" value="P-loop containing nucleoside triphosphate hydrolases"/>
    <property type="match status" value="1"/>
</dbReference>
<dbReference type="OrthoDB" id="9779230at2"/>
<dbReference type="PANTHER" id="PTHR35894">
    <property type="entry name" value="GENERAL SECRETION PATHWAY PROTEIN A-RELATED"/>
    <property type="match status" value="1"/>
</dbReference>
<keyword evidence="4" id="KW-1185">Reference proteome</keyword>
<feature type="compositionally biased region" description="Pro residues" evidence="1">
    <location>
        <begin position="357"/>
        <end position="372"/>
    </location>
</feature>
<dbReference type="KEGG" id="sfu:Sfum_1503"/>
<evidence type="ECO:0000259" key="2">
    <source>
        <dbReference type="PROSITE" id="PS51782"/>
    </source>
</evidence>
<evidence type="ECO:0000256" key="1">
    <source>
        <dbReference type="SAM" id="MobiDB-lite"/>
    </source>
</evidence>
<proteinExistence type="predicted"/>
<gene>
    <name evidence="3" type="ordered locus">Sfum_1503</name>
</gene>
<dbReference type="Gene3D" id="3.40.50.300">
    <property type="entry name" value="P-loop containing nucleotide triphosphate hydrolases"/>
    <property type="match status" value="1"/>
</dbReference>
<feature type="compositionally biased region" description="Low complexity" evidence="1">
    <location>
        <begin position="398"/>
        <end position="408"/>
    </location>
</feature>
<dbReference type="InterPro" id="IPR036779">
    <property type="entry name" value="LysM_dom_sf"/>
</dbReference>
<organism evidence="3 4">
    <name type="scientific">Syntrophobacter fumaroxidans (strain DSM 10017 / MPOB)</name>
    <dbReference type="NCBI Taxonomy" id="335543"/>
    <lineage>
        <taxon>Bacteria</taxon>
        <taxon>Pseudomonadati</taxon>
        <taxon>Thermodesulfobacteriota</taxon>
        <taxon>Syntrophobacteria</taxon>
        <taxon>Syntrophobacterales</taxon>
        <taxon>Syntrophobacteraceae</taxon>
        <taxon>Syntrophobacter</taxon>
    </lineage>
</organism>
<dbReference type="InterPro" id="IPR018392">
    <property type="entry name" value="LysM"/>
</dbReference>
<dbReference type="InterPro" id="IPR027417">
    <property type="entry name" value="P-loop_NTPase"/>
</dbReference>
<dbReference type="SMART" id="SM00382">
    <property type="entry name" value="AAA"/>
    <property type="match status" value="1"/>
</dbReference>
<dbReference type="CDD" id="cd00118">
    <property type="entry name" value="LysM"/>
    <property type="match status" value="1"/>
</dbReference>
<dbReference type="InterPro" id="IPR003593">
    <property type="entry name" value="AAA+_ATPase"/>
</dbReference>